<feature type="domain" description="DUF6745" evidence="2">
    <location>
        <begin position="200"/>
        <end position="322"/>
    </location>
</feature>
<dbReference type="RefSeq" id="WP_111477749.1">
    <property type="nucleotide sequence ID" value="NZ_QHKM01000002.1"/>
</dbReference>
<dbReference type="InterPro" id="IPR046633">
    <property type="entry name" value="DUF6745"/>
</dbReference>
<name>A0A328BQ55_9BACT</name>
<gene>
    <name evidence="3" type="ORF">DLM85_08855</name>
</gene>
<dbReference type="Gene3D" id="3.80.10.10">
    <property type="entry name" value="Ribonuclease Inhibitor"/>
    <property type="match status" value="1"/>
</dbReference>
<evidence type="ECO:0000256" key="1">
    <source>
        <dbReference type="SAM" id="MobiDB-lite"/>
    </source>
</evidence>
<dbReference type="EMBL" id="QHKM01000002">
    <property type="protein sequence ID" value="RAK68136.1"/>
    <property type="molecule type" value="Genomic_DNA"/>
</dbReference>
<proteinExistence type="predicted"/>
<feature type="region of interest" description="Disordered" evidence="1">
    <location>
        <begin position="1"/>
        <end position="29"/>
    </location>
</feature>
<keyword evidence="4" id="KW-1185">Reference proteome</keyword>
<sequence length="322" mass="35599">MFRITARGRQTARPATATPPTLPPAAPALPVAMEPQPAFLRPPVAPAGSAEAPLVVGPDQVRALLLAGRMPAALVVSGPVRLRGEARLRELPRSLECTQLDVRDCPNLDLLPERLRAVNVRASGTAVREIDGDWLVREHLDLSNNPRLNRLPERLTARSLDVRNCPQLRQLPAGLHLTHWLEVAGSGLSGLPAGLRVPLRWQGTSVDERTAFRPDELRAIDLLQVRNVTHRRVLIDRMGLERFVQELGGLVLDRDRDAGGERQLLSVPLTDDEPIHALKVSCPSTGHHYVLRVPPHIRTCRRAAAWLAGFDNEQDYRPLIET</sequence>
<evidence type="ECO:0000313" key="4">
    <source>
        <dbReference type="Proteomes" id="UP000248553"/>
    </source>
</evidence>
<evidence type="ECO:0000259" key="2">
    <source>
        <dbReference type="Pfam" id="PF20530"/>
    </source>
</evidence>
<accession>A0A328BQ55</accession>
<protein>
    <recommendedName>
        <fullName evidence="2">DUF6745 domain-containing protein</fullName>
    </recommendedName>
</protein>
<reference evidence="4" key="1">
    <citation type="submission" date="2018-05" db="EMBL/GenBank/DDBJ databases">
        <authorList>
            <person name="Nie L."/>
        </authorList>
    </citation>
    <scope>NUCLEOTIDE SEQUENCE [LARGE SCALE GENOMIC DNA]</scope>
    <source>
        <strain evidence="4">NL</strain>
    </source>
</reference>
<dbReference type="Pfam" id="PF20530">
    <property type="entry name" value="DUF6745"/>
    <property type="match status" value="1"/>
</dbReference>
<comment type="caution">
    <text evidence="3">The sequence shown here is derived from an EMBL/GenBank/DDBJ whole genome shotgun (WGS) entry which is preliminary data.</text>
</comment>
<dbReference type="InterPro" id="IPR032675">
    <property type="entry name" value="LRR_dom_sf"/>
</dbReference>
<evidence type="ECO:0000313" key="3">
    <source>
        <dbReference type="EMBL" id="RAK68136.1"/>
    </source>
</evidence>
<dbReference type="OrthoDB" id="871648at2"/>
<organism evidence="3 4">
    <name type="scientific">Hymenobacter edaphi</name>
    <dbReference type="NCBI Taxonomy" id="2211146"/>
    <lineage>
        <taxon>Bacteria</taxon>
        <taxon>Pseudomonadati</taxon>
        <taxon>Bacteroidota</taxon>
        <taxon>Cytophagia</taxon>
        <taxon>Cytophagales</taxon>
        <taxon>Hymenobacteraceae</taxon>
        <taxon>Hymenobacter</taxon>
    </lineage>
</organism>
<dbReference type="Proteomes" id="UP000248553">
    <property type="component" value="Unassembled WGS sequence"/>
</dbReference>
<dbReference type="AlphaFoldDB" id="A0A328BQ55"/>